<dbReference type="EMBL" id="JACSPR010000005">
    <property type="protein sequence ID" value="MBD8030461.1"/>
    <property type="molecule type" value="Genomic_DNA"/>
</dbReference>
<dbReference type="GO" id="GO:0051539">
    <property type="term" value="F:4 iron, 4 sulfur cluster binding"/>
    <property type="evidence" value="ECO:0007669"/>
    <property type="project" value="UniProtKB-KW"/>
</dbReference>
<evidence type="ECO:0000313" key="5">
    <source>
        <dbReference type="EMBL" id="MBD8030461.1"/>
    </source>
</evidence>
<dbReference type="Gene3D" id="3.90.480.20">
    <property type="match status" value="1"/>
</dbReference>
<organism evidence="5 6">
    <name type="scientific">Corynebacterium gallinarum</name>
    <dbReference type="NCBI Taxonomy" id="2762214"/>
    <lineage>
        <taxon>Bacteria</taxon>
        <taxon>Bacillati</taxon>
        <taxon>Actinomycetota</taxon>
        <taxon>Actinomycetes</taxon>
        <taxon>Mycobacteriales</taxon>
        <taxon>Corynebacteriaceae</taxon>
        <taxon>Corynebacterium</taxon>
    </lineage>
</organism>
<proteinExistence type="predicted"/>
<keyword evidence="1" id="KW-0004">4Fe-4S</keyword>
<dbReference type="InterPro" id="IPR005117">
    <property type="entry name" value="NiRdtase/SiRdtase_haem-b_fer"/>
</dbReference>
<dbReference type="PANTHER" id="PTHR32439:SF9">
    <property type="entry name" value="BLR3264 PROTEIN"/>
    <property type="match status" value="1"/>
</dbReference>
<comment type="caution">
    <text evidence="5">The sequence shown here is derived from an EMBL/GenBank/DDBJ whole genome shotgun (WGS) entry which is preliminary data.</text>
</comment>
<dbReference type="GO" id="GO:0016491">
    <property type="term" value="F:oxidoreductase activity"/>
    <property type="evidence" value="ECO:0007669"/>
    <property type="project" value="UniProtKB-KW"/>
</dbReference>
<name>A0A8I0HER5_9CORY</name>
<feature type="domain" description="Nitrite/Sulfite reductase ferredoxin-like" evidence="4">
    <location>
        <begin position="17"/>
        <end position="69"/>
    </location>
</feature>
<evidence type="ECO:0000256" key="2">
    <source>
        <dbReference type="ARBA" id="ARBA00022617"/>
    </source>
</evidence>
<dbReference type="SUPFAM" id="SSF55124">
    <property type="entry name" value="Nitrite/Sulfite reductase N-terminal domain-like"/>
    <property type="match status" value="2"/>
</dbReference>
<dbReference type="Pfam" id="PF03460">
    <property type="entry name" value="NIR_SIR_ferr"/>
    <property type="match status" value="2"/>
</dbReference>
<dbReference type="InterPro" id="IPR051329">
    <property type="entry name" value="NIR_SIR_4Fe-4S"/>
</dbReference>
<keyword evidence="3" id="KW-0560">Oxidoreductase</keyword>
<gene>
    <name evidence="5" type="ORF">H9627_09035</name>
</gene>
<feature type="domain" description="Nitrite/Sulfite reductase ferredoxin-like" evidence="4">
    <location>
        <begin position="196"/>
        <end position="253"/>
    </location>
</feature>
<sequence>MLRMHSHDEFSTFVQTVDGLTARIRVPGGRVRAAQWEGLAALSEGFGDGQLHLTSRGNLQIRGVRDEEAVASTLAGLGLGVAPSIMCSPLSPALMTLVDALVPHLPASGPVVGIDAGDGAILAKGPDVGLVAHGDGERFHLVVGGDPTGLIVSADSVVEVVTAAVAGQEVADLVADRSEVVLPTVDGRQAPIGWMQDGDVVILGAGLREGCMDAQLARFLAAIETDIRITPWRSMVIHGLSDAVADQVVKVLAPMGLIFDANSPWLAD</sequence>
<reference evidence="5 6" key="1">
    <citation type="submission" date="2020-08" db="EMBL/GenBank/DDBJ databases">
        <title>A Genomic Blueprint of the Chicken Gut Microbiome.</title>
        <authorList>
            <person name="Gilroy R."/>
            <person name="Ravi A."/>
            <person name="Getino M."/>
            <person name="Pursley I."/>
            <person name="Horton D.L."/>
            <person name="Alikhan N.-F."/>
            <person name="Baker D."/>
            <person name="Gharbi K."/>
            <person name="Hall N."/>
            <person name="Watson M."/>
            <person name="Adriaenssens E.M."/>
            <person name="Foster-Nyarko E."/>
            <person name="Jarju S."/>
            <person name="Secka A."/>
            <person name="Antonio M."/>
            <person name="Oren A."/>
            <person name="Chaudhuri R."/>
            <person name="La Ragione R.M."/>
            <person name="Hildebrand F."/>
            <person name="Pallen M.J."/>
        </authorList>
    </citation>
    <scope>NUCLEOTIDE SEQUENCE [LARGE SCALE GENOMIC DNA]</scope>
    <source>
        <strain evidence="5 6">Sa1YVA5</strain>
    </source>
</reference>
<evidence type="ECO:0000259" key="4">
    <source>
        <dbReference type="Pfam" id="PF03460"/>
    </source>
</evidence>
<accession>A0A8I0HER5</accession>
<keyword evidence="2" id="KW-0408">Iron</keyword>
<keyword evidence="2" id="KW-0479">Metal-binding</keyword>
<dbReference type="InterPro" id="IPR036136">
    <property type="entry name" value="Nit/Sulf_reduc_fer-like_dom_sf"/>
</dbReference>
<evidence type="ECO:0000256" key="1">
    <source>
        <dbReference type="ARBA" id="ARBA00022485"/>
    </source>
</evidence>
<dbReference type="Proteomes" id="UP000650224">
    <property type="component" value="Unassembled WGS sequence"/>
</dbReference>
<keyword evidence="2" id="KW-0349">Heme</keyword>
<protein>
    <recommendedName>
        <fullName evidence="4">Nitrite/Sulfite reductase ferredoxin-like domain-containing protein</fullName>
    </recommendedName>
</protein>
<dbReference type="PANTHER" id="PTHR32439">
    <property type="entry name" value="FERREDOXIN--NITRITE REDUCTASE, CHLOROPLASTIC"/>
    <property type="match status" value="1"/>
</dbReference>
<dbReference type="AlphaFoldDB" id="A0A8I0HER5"/>
<keyword evidence="1" id="KW-0411">Iron-sulfur</keyword>
<keyword evidence="6" id="KW-1185">Reference proteome</keyword>
<evidence type="ECO:0000313" key="6">
    <source>
        <dbReference type="Proteomes" id="UP000650224"/>
    </source>
</evidence>
<evidence type="ECO:0000256" key="3">
    <source>
        <dbReference type="ARBA" id="ARBA00023002"/>
    </source>
</evidence>